<keyword evidence="1" id="KW-0812">Transmembrane</keyword>
<dbReference type="InterPro" id="IPR050640">
    <property type="entry name" value="Bact_2-comp_sensor_kinase"/>
</dbReference>
<evidence type="ECO:0000313" key="3">
    <source>
        <dbReference type="EMBL" id="RIH65775.1"/>
    </source>
</evidence>
<protein>
    <recommendedName>
        <fullName evidence="2">Signal transduction histidine kinase internal region domain-containing protein</fullName>
    </recommendedName>
</protein>
<dbReference type="InterPro" id="IPR010559">
    <property type="entry name" value="Sig_transdc_His_kin_internal"/>
</dbReference>
<keyword evidence="1" id="KW-1133">Transmembrane helix</keyword>
<evidence type="ECO:0000259" key="2">
    <source>
        <dbReference type="Pfam" id="PF06580"/>
    </source>
</evidence>
<dbReference type="RefSeq" id="WP_119349617.1">
    <property type="nucleotide sequence ID" value="NZ_QWET01000005.1"/>
</dbReference>
<dbReference type="OrthoDB" id="9809908at2"/>
<name>A0A399D1A1_9BACT</name>
<dbReference type="EMBL" id="QWET01000005">
    <property type="protein sequence ID" value="RIH65775.1"/>
    <property type="molecule type" value="Genomic_DNA"/>
</dbReference>
<organism evidence="3 4">
    <name type="scientific">Mariniphaga sediminis</name>
    <dbReference type="NCBI Taxonomy" id="1628158"/>
    <lineage>
        <taxon>Bacteria</taxon>
        <taxon>Pseudomonadati</taxon>
        <taxon>Bacteroidota</taxon>
        <taxon>Bacteroidia</taxon>
        <taxon>Marinilabiliales</taxon>
        <taxon>Prolixibacteraceae</taxon>
        <taxon>Mariniphaga</taxon>
    </lineage>
</organism>
<keyword evidence="1" id="KW-0472">Membrane</keyword>
<comment type="caution">
    <text evidence="3">The sequence shown here is derived from an EMBL/GenBank/DDBJ whole genome shotgun (WGS) entry which is preliminary data.</text>
</comment>
<gene>
    <name evidence="3" type="ORF">D1164_08965</name>
</gene>
<reference evidence="3 4" key="1">
    <citation type="journal article" date="2015" name="Int. J. Syst. Evol. Microbiol.">
        <title>Mariniphaga sediminis sp. nov., isolated from coastal sediment.</title>
        <authorList>
            <person name="Wang F.Q."/>
            <person name="Shen Q.Y."/>
            <person name="Chen G.J."/>
            <person name="Du Z.J."/>
        </authorList>
    </citation>
    <scope>NUCLEOTIDE SEQUENCE [LARGE SCALE GENOMIC DNA]</scope>
    <source>
        <strain evidence="3 4">SY21</strain>
    </source>
</reference>
<dbReference type="PANTHER" id="PTHR34220:SF7">
    <property type="entry name" value="SENSOR HISTIDINE KINASE YPDA"/>
    <property type="match status" value="1"/>
</dbReference>
<feature type="transmembrane region" description="Helical" evidence="1">
    <location>
        <begin position="120"/>
        <end position="146"/>
    </location>
</feature>
<feature type="transmembrane region" description="Helical" evidence="1">
    <location>
        <begin position="54"/>
        <end position="75"/>
    </location>
</feature>
<accession>A0A399D1A1</accession>
<feature type="transmembrane region" description="Helical" evidence="1">
    <location>
        <begin position="87"/>
        <end position="108"/>
    </location>
</feature>
<dbReference type="AlphaFoldDB" id="A0A399D1A1"/>
<dbReference type="Pfam" id="PF06580">
    <property type="entry name" value="His_kinase"/>
    <property type="match status" value="1"/>
</dbReference>
<dbReference type="PANTHER" id="PTHR34220">
    <property type="entry name" value="SENSOR HISTIDINE KINASE YPDA"/>
    <property type="match status" value="1"/>
</dbReference>
<dbReference type="GO" id="GO:0000155">
    <property type="term" value="F:phosphorelay sensor kinase activity"/>
    <property type="evidence" value="ECO:0007669"/>
    <property type="project" value="InterPro"/>
</dbReference>
<evidence type="ECO:0000256" key="1">
    <source>
        <dbReference type="SAM" id="Phobius"/>
    </source>
</evidence>
<feature type="domain" description="Signal transduction histidine kinase internal region" evidence="2">
    <location>
        <begin position="168"/>
        <end position="244"/>
    </location>
</feature>
<feature type="transmembrane region" description="Helical" evidence="1">
    <location>
        <begin position="20"/>
        <end position="42"/>
    </location>
</feature>
<evidence type="ECO:0000313" key="4">
    <source>
        <dbReference type="Proteomes" id="UP000266441"/>
    </source>
</evidence>
<sequence length="345" mass="39439">MKNNKLHFLSGLSAYTLKSFFIRTALVSSVGLLFLFLSIKIAGDSNIKVTALEYFQVVLIFNLISEINVLIDHVAERFLPIPEKISLRVVLHFFISLLVASGAVFYFSKAVKEALFFSHPIVQLMMLLGLIYIFIITIFSVSLRIIEKWIFSVRQLEELKSLKLKSDYHSLQTQLNPHFLFNNLSVLKSMITFDPEAAIHFTQNFTDVYRYVLQSRDKTTVKLADELEFIEAYTGIHRERMGKAFKVITEVSELALKKEIPPLALQLLVENAIKHNIAVKDAPLIVHIKSNDKMVVVSNNLNLKESPFSEKTGLKNLKERYALLTDKPVNIHQGKENFEVEIPLL</sequence>
<dbReference type="GO" id="GO:0016020">
    <property type="term" value="C:membrane"/>
    <property type="evidence" value="ECO:0007669"/>
    <property type="project" value="InterPro"/>
</dbReference>
<proteinExistence type="predicted"/>
<dbReference type="Proteomes" id="UP000266441">
    <property type="component" value="Unassembled WGS sequence"/>
</dbReference>
<keyword evidence="4" id="KW-1185">Reference proteome</keyword>